<name>S3C0N7_9BURK</name>
<evidence type="ECO:0000313" key="11">
    <source>
        <dbReference type="Proteomes" id="UP000014400"/>
    </source>
</evidence>
<dbReference type="RefSeq" id="WP_016474041.1">
    <property type="nucleotide sequence ID" value="NZ_KE150480.1"/>
</dbReference>
<feature type="transmembrane region" description="Helical" evidence="8">
    <location>
        <begin position="372"/>
        <end position="391"/>
    </location>
</feature>
<dbReference type="eggNOG" id="COG2814">
    <property type="taxonomic scope" value="Bacteria"/>
</dbReference>
<feature type="transmembrane region" description="Helical" evidence="8">
    <location>
        <begin position="257"/>
        <end position="275"/>
    </location>
</feature>
<feature type="transmembrane region" description="Helical" evidence="8">
    <location>
        <begin position="77"/>
        <end position="96"/>
    </location>
</feature>
<comment type="subcellular location">
    <subcellularLocation>
        <location evidence="8">Cell inner membrane</location>
        <topology evidence="8">Multi-pass membrane protein</topology>
    </subcellularLocation>
    <subcellularLocation>
        <location evidence="1">Cell membrane</location>
        <topology evidence="1">Multi-pass membrane protein</topology>
    </subcellularLocation>
</comment>
<dbReference type="Proteomes" id="UP000014400">
    <property type="component" value="Unassembled WGS sequence"/>
</dbReference>
<keyword evidence="11" id="KW-1185">Reference proteome</keyword>
<keyword evidence="6 8" id="KW-1133">Transmembrane helix</keyword>
<dbReference type="STRING" id="1203554.HMPREF1476_00691"/>
<evidence type="ECO:0000256" key="2">
    <source>
        <dbReference type="ARBA" id="ARBA00006236"/>
    </source>
</evidence>
<dbReference type="PANTHER" id="PTHR23502">
    <property type="entry name" value="MAJOR FACILITATOR SUPERFAMILY"/>
    <property type="match status" value="1"/>
</dbReference>
<dbReference type="PATRIC" id="fig|1203554.3.peg.681"/>
<dbReference type="GO" id="GO:1990961">
    <property type="term" value="P:xenobiotic detoxification by transmembrane export across the plasma membrane"/>
    <property type="evidence" value="ECO:0007669"/>
    <property type="project" value="InterPro"/>
</dbReference>
<feature type="transmembrane region" description="Helical" evidence="8">
    <location>
        <begin position="216"/>
        <end position="237"/>
    </location>
</feature>
<dbReference type="GO" id="GO:0005886">
    <property type="term" value="C:plasma membrane"/>
    <property type="evidence" value="ECO:0007669"/>
    <property type="project" value="UniProtKB-SubCell"/>
</dbReference>
<evidence type="ECO:0000256" key="8">
    <source>
        <dbReference type="RuleBase" id="RU365088"/>
    </source>
</evidence>
<accession>S3C0N7</accession>
<feature type="domain" description="Major facilitator superfamily (MFS) profile" evidence="9">
    <location>
        <begin position="8"/>
        <end position="396"/>
    </location>
</feature>
<feature type="transmembrane region" description="Helical" evidence="8">
    <location>
        <begin position="287"/>
        <end position="309"/>
    </location>
</feature>
<feature type="transmembrane region" description="Helical" evidence="8">
    <location>
        <begin position="315"/>
        <end position="337"/>
    </location>
</feature>
<protein>
    <recommendedName>
        <fullName evidence="8">Bcr/CflA family efflux transporter</fullName>
    </recommendedName>
</protein>
<dbReference type="SUPFAM" id="SSF103473">
    <property type="entry name" value="MFS general substrate transporter"/>
    <property type="match status" value="1"/>
</dbReference>
<comment type="similarity">
    <text evidence="2 8">Belongs to the major facilitator superfamily. Bcr/CmlA family.</text>
</comment>
<sequence>MTTSSNSRVFLLLFLATLAAFGPFVTDFYLPTLPEQTTDFHTSPAMVQLGLSNIMWGLAAGQLLVGPISDRRGRKKPLFWCLVLFAVTTAVAAAATEIHVFLVMRFFEGLGAAGAIVLSRSIAADRYTGRELGSFMGVMGAIQGIAPITAPMLGALIADAAGWRGIFWILFGTGVVLAFITLFVFVETLPRSRINSVERSSNGTQRESIRESSAKLIADPVFCGIVFQQLLASGILFGHISSSPFIFRGHFDLSPELYGLTFGLLALGITAGAVISSRIDPLKALGVGAVGMLVCAVFVAVCFITNLSLWAVLPFYFLLMAFLGLTLPAAMTAALTLHRQRAGFAAAVIGSVGFVGGGLVAPLTAIGEVTRTASIIFVVCGVLLVLISFWLNRRMKLIRGVELKL</sequence>
<dbReference type="Gene3D" id="1.20.1720.10">
    <property type="entry name" value="Multidrug resistance protein D"/>
    <property type="match status" value="1"/>
</dbReference>
<keyword evidence="8" id="KW-0997">Cell inner membrane</keyword>
<evidence type="ECO:0000256" key="5">
    <source>
        <dbReference type="ARBA" id="ARBA00022692"/>
    </source>
</evidence>
<dbReference type="CDD" id="cd17320">
    <property type="entry name" value="MFS_MdfA_MDR_like"/>
    <property type="match status" value="1"/>
</dbReference>
<evidence type="ECO:0000256" key="1">
    <source>
        <dbReference type="ARBA" id="ARBA00004651"/>
    </source>
</evidence>
<dbReference type="PROSITE" id="PS50850">
    <property type="entry name" value="MFS"/>
    <property type="match status" value="1"/>
</dbReference>
<feature type="transmembrane region" description="Helical" evidence="8">
    <location>
        <begin position="135"/>
        <end position="154"/>
    </location>
</feature>
<feature type="transmembrane region" description="Helical" evidence="8">
    <location>
        <begin position="166"/>
        <end position="186"/>
    </location>
</feature>
<keyword evidence="5 8" id="KW-0812">Transmembrane</keyword>
<evidence type="ECO:0000313" key="10">
    <source>
        <dbReference type="EMBL" id="EPD99887.1"/>
    </source>
</evidence>
<dbReference type="EMBL" id="ATCF01000012">
    <property type="protein sequence ID" value="EPD99887.1"/>
    <property type="molecule type" value="Genomic_DNA"/>
</dbReference>
<reference evidence="10 11" key="1">
    <citation type="submission" date="2013-04" db="EMBL/GenBank/DDBJ databases">
        <title>The Genome Sequence of Sutterella wadsworthensis HGA0223.</title>
        <authorList>
            <consortium name="The Broad Institute Genomics Platform"/>
            <person name="Earl A."/>
            <person name="Ward D."/>
            <person name="Feldgarden M."/>
            <person name="Gevers D."/>
            <person name="Schmidt T.M."/>
            <person name="Dover J."/>
            <person name="Dai D."/>
            <person name="Walker B."/>
            <person name="Young S."/>
            <person name="Zeng Q."/>
            <person name="Gargeya S."/>
            <person name="Fitzgerald M."/>
            <person name="Haas B."/>
            <person name="Abouelleil A."/>
            <person name="Allen A.W."/>
            <person name="Alvarado L."/>
            <person name="Arachchi H.M."/>
            <person name="Berlin A.M."/>
            <person name="Chapman S.B."/>
            <person name="Gainer-Dewar J."/>
            <person name="Goldberg J."/>
            <person name="Griggs A."/>
            <person name="Gujja S."/>
            <person name="Hansen M."/>
            <person name="Howarth C."/>
            <person name="Imamovic A."/>
            <person name="Ireland A."/>
            <person name="Larimer J."/>
            <person name="McCowan C."/>
            <person name="Murphy C."/>
            <person name="Pearson M."/>
            <person name="Poon T.W."/>
            <person name="Priest M."/>
            <person name="Roberts A."/>
            <person name="Saif S."/>
            <person name="Shea T."/>
            <person name="Sisk P."/>
            <person name="Sykes S."/>
            <person name="Wortman J."/>
            <person name="Nusbaum C."/>
            <person name="Birren B."/>
        </authorList>
    </citation>
    <scope>NUCLEOTIDE SEQUENCE [LARGE SCALE GENOMIC DNA]</scope>
    <source>
        <strain evidence="10 11">HGA0223</strain>
    </source>
</reference>
<evidence type="ECO:0000256" key="4">
    <source>
        <dbReference type="ARBA" id="ARBA00022475"/>
    </source>
</evidence>
<dbReference type="PANTHER" id="PTHR23502:SF132">
    <property type="entry name" value="POLYAMINE TRANSPORTER 2-RELATED"/>
    <property type="match status" value="1"/>
</dbReference>
<keyword evidence="7 8" id="KW-0472">Membrane</keyword>
<evidence type="ECO:0000256" key="7">
    <source>
        <dbReference type="ARBA" id="ARBA00023136"/>
    </source>
</evidence>
<dbReference type="Pfam" id="PF07690">
    <property type="entry name" value="MFS_1"/>
    <property type="match status" value="1"/>
</dbReference>
<evidence type="ECO:0000256" key="6">
    <source>
        <dbReference type="ARBA" id="ARBA00022989"/>
    </source>
</evidence>
<feature type="transmembrane region" description="Helical" evidence="8">
    <location>
        <begin position="102"/>
        <end position="123"/>
    </location>
</feature>
<evidence type="ECO:0000256" key="3">
    <source>
        <dbReference type="ARBA" id="ARBA00022448"/>
    </source>
</evidence>
<dbReference type="InterPro" id="IPR011701">
    <property type="entry name" value="MFS"/>
</dbReference>
<dbReference type="NCBIfam" id="TIGR00710">
    <property type="entry name" value="efflux_Bcr_CflA"/>
    <property type="match status" value="1"/>
</dbReference>
<dbReference type="InterPro" id="IPR020846">
    <property type="entry name" value="MFS_dom"/>
</dbReference>
<organism evidence="10 11">
    <name type="scientific">Sutterella wadsworthensis HGA0223</name>
    <dbReference type="NCBI Taxonomy" id="1203554"/>
    <lineage>
        <taxon>Bacteria</taxon>
        <taxon>Pseudomonadati</taxon>
        <taxon>Pseudomonadota</taxon>
        <taxon>Betaproteobacteria</taxon>
        <taxon>Burkholderiales</taxon>
        <taxon>Sutterellaceae</taxon>
        <taxon>Sutterella</taxon>
    </lineage>
</organism>
<proteinExistence type="inferred from homology"/>
<comment type="caution">
    <text evidence="8">Lacks conserved residue(s) required for the propagation of feature annotation.</text>
</comment>
<dbReference type="GO" id="GO:0042910">
    <property type="term" value="F:xenobiotic transmembrane transporter activity"/>
    <property type="evidence" value="ECO:0007669"/>
    <property type="project" value="InterPro"/>
</dbReference>
<feature type="transmembrane region" description="Helical" evidence="8">
    <location>
        <begin position="45"/>
        <end position="65"/>
    </location>
</feature>
<dbReference type="InterPro" id="IPR036259">
    <property type="entry name" value="MFS_trans_sf"/>
</dbReference>
<dbReference type="InterPro" id="IPR004812">
    <property type="entry name" value="Efflux_drug-R_Bcr/CmlA"/>
</dbReference>
<feature type="transmembrane region" description="Helical" evidence="8">
    <location>
        <begin position="344"/>
        <end position="366"/>
    </location>
</feature>
<dbReference type="HOGENOM" id="CLU_001265_47_0_4"/>
<dbReference type="AlphaFoldDB" id="S3C0N7"/>
<evidence type="ECO:0000259" key="9">
    <source>
        <dbReference type="PROSITE" id="PS50850"/>
    </source>
</evidence>
<keyword evidence="4" id="KW-1003">Cell membrane</keyword>
<keyword evidence="3 8" id="KW-0813">Transport</keyword>
<gene>
    <name evidence="10" type="ORF">HMPREF1476_00691</name>
</gene>
<comment type="caution">
    <text evidence="10">The sequence shown here is derived from an EMBL/GenBank/DDBJ whole genome shotgun (WGS) entry which is preliminary data.</text>
</comment>